<dbReference type="EMBL" id="FCOK02000004">
    <property type="protein sequence ID" value="SAL17269.1"/>
    <property type="molecule type" value="Genomic_DNA"/>
</dbReference>
<dbReference type="InterPro" id="IPR038740">
    <property type="entry name" value="BioF2-like_GNAT_dom"/>
</dbReference>
<feature type="region of interest" description="Disordered" evidence="1">
    <location>
        <begin position="367"/>
        <end position="406"/>
    </location>
</feature>
<dbReference type="Proteomes" id="UP000054683">
    <property type="component" value="Unassembled WGS sequence"/>
</dbReference>
<dbReference type="Gene3D" id="3.40.630.30">
    <property type="match status" value="1"/>
</dbReference>
<dbReference type="SUPFAM" id="SSF55729">
    <property type="entry name" value="Acyl-CoA N-acyltransferases (Nat)"/>
    <property type="match status" value="1"/>
</dbReference>
<reference evidence="3 4" key="1">
    <citation type="submission" date="2016-01" db="EMBL/GenBank/DDBJ databases">
        <authorList>
            <person name="Oliw E.H."/>
        </authorList>
    </citation>
    <scope>NUCLEOTIDE SEQUENCE [LARGE SCALE GENOMIC DNA]</scope>
    <source>
        <strain evidence="3">LMG 27134</strain>
    </source>
</reference>
<dbReference type="RefSeq" id="WP_063977745.1">
    <property type="nucleotide sequence ID" value="NZ_FCOK02000004.1"/>
</dbReference>
<sequence>MNQADCQFEIVSNEDDLRALEHEWDDLWSRAHGQYGQSFNVCWLAWQHVAKPRGRRLCCIVHRENGQLAMVWPLVTYRRLLWTYLCPLSPEAGDYTRVLMADSPNSPALIAGAWRTALTRCGADFIKLPYVDEGSDLHAVASRERHVMIAARTVAAFAKLRDETEWDAFCKTLGTMSGKKPGALERRLSKEGQLAVRVTEPGDARENAALVDWILARKRAWGDRVGKRGEWLDSSHYRDFLVNLLCPANGRAMGRLFVVTLDGAPVAATVVGVGTTCVDGLIASFDDRYARFGPGSIVVEHVIKWAFEQRLNVDFGVGAERFKAYWSRNNITGAWSAQIANSRWGVFAFRSKKAVRAAARRMARLSGLSGGQRRGASAFVPDNPDNPDNHDDPDSARRLDLPMNPS</sequence>
<evidence type="ECO:0000256" key="1">
    <source>
        <dbReference type="SAM" id="MobiDB-lite"/>
    </source>
</evidence>
<dbReference type="InterPro" id="IPR016181">
    <property type="entry name" value="Acyl_CoA_acyltransferase"/>
</dbReference>
<gene>
    <name evidence="3" type="ORF">AWB69_00927</name>
</gene>
<proteinExistence type="predicted"/>
<dbReference type="OrthoDB" id="8998823at2"/>
<organism evidence="3 4">
    <name type="scientific">Caballeronia udeis</name>
    <dbReference type="NCBI Taxonomy" id="1232866"/>
    <lineage>
        <taxon>Bacteria</taxon>
        <taxon>Pseudomonadati</taxon>
        <taxon>Pseudomonadota</taxon>
        <taxon>Betaproteobacteria</taxon>
        <taxon>Burkholderiales</taxon>
        <taxon>Burkholderiaceae</taxon>
        <taxon>Caballeronia</taxon>
    </lineage>
</organism>
<feature type="compositionally biased region" description="Low complexity" evidence="1">
    <location>
        <begin position="374"/>
        <end position="383"/>
    </location>
</feature>
<feature type="compositionally biased region" description="Basic and acidic residues" evidence="1">
    <location>
        <begin position="387"/>
        <end position="400"/>
    </location>
</feature>
<evidence type="ECO:0000259" key="2">
    <source>
        <dbReference type="Pfam" id="PF13480"/>
    </source>
</evidence>
<name>A0A158FD78_9BURK</name>
<evidence type="ECO:0000313" key="3">
    <source>
        <dbReference type="EMBL" id="SAL17269.1"/>
    </source>
</evidence>
<accession>A0A158FD78</accession>
<protein>
    <recommendedName>
        <fullName evidence="2">BioF2-like acetyltransferase domain-containing protein</fullName>
    </recommendedName>
</protein>
<evidence type="ECO:0000313" key="4">
    <source>
        <dbReference type="Proteomes" id="UP000054683"/>
    </source>
</evidence>
<feature type="domain" description="BioF2-like acetyltransferase" evidence="2">
    <location>
        <begin position="185"/>
        <end position="323"/>
    </location>
</feature>
<dbReference type="AlphaFoldDB" id="A0A158FD78"/>
<dbReference type="Pfam" id="PF13480">
    <property type="entry name" value="Acetyltransf_6"/>
    <property type="match status" value="1"/>
</dbReference>